<evidence type="ECO:0000313" key="21">
    <source>
        <dbReference type="Proteomes" id="UP000322225"/>
    </source>
</evidence>
<evidence type="ECO:0000256" key="12">
    <source>
        <dbReference type="ARBA" id="ARBA00023004"/>
    </source>
</evidence>
<dbReference type="PROSITE" id="PS51384">
    <property type="entry name" value="FAD_FR"/>
    <property type="match status" value="1"/>
</dbReference>
<dbReference type="GO" id="GO:0071949">
    <property type="term" value="F:FAD binding"/>
    <property type="evidence" value="ECO:0007669"/>
    <property type="project" value="TreeGrafter"/>
</dbReference>
<dbReference type="GO" id="GO:0020037">
    <property type="term" value="F:heme binding"/>
    <property type="evidence" value="ECO:0007669"/>
    <property type="project" value="InterPro"/>
</dbReference>
<organism evidence="20 21">
    <name type="scientific">Kwoniella shandongensis</name>
    <dbReference type="NCBI Taxonomy" id="1734106"/>
    <lineage>
        <taxon>Eukaryota</taxon>
        <taxon>Fungi</taxon>
        <taxon>Dikarya</taxon>
        <taxon>Basidiomycota</taxon>
        <taxon>Agaricomycotina</taxon>
        <taxon>Tremellomycetes</taxon>
        <taxon>Tremellales</taxon>
        <taxon>Cryptococcaceae</taxon>
        <taxon>Kwoniella</taxon>
    </lineage>
</organism>
<comment type="catalytic activity">
    <reaction evidence="15">
        <text>2 nitric oxide + NADPH + 2 O2 = 2 nitrate + NADP(+) + H(+)</text>
        <dbReference type="Rhea" id="RHEA:19465"/>
        <dbReference type="ChEBI" id="CHEBI:15378"/>
        <dbReference type="ChEBI" id="CHEBI:15379"/>
        <dbReference type="ChEBI" id="CHEBI:16480"/>
        <dbReference type="ChEBI" id="CHEBI:17632"/>
        <dbReference type="ChEBI" id="CHEBI:57783"/>
        <dbReference type="ChEBI" id="CHEBI:58349"/>
        <dbReference type="EC" id="1.14.12.17"/>
    </reaction>
</comment>
<feature type="domain" description="Globin" evidence="18">
    <location>
        <begin position="78"/>
        <end position="215"/>
    </location>
</feature>
<evidence type="ECO:0000259" key="19">
    <source>
        <dbReference type="PROSITE" id="PS51384"/>
    </source>
</evidence>
<keyword evidence="8" id="KW-0479">Metal-binding</keyword>
<keyword evidence="5" id="KW-0216">Detoxification</keyword>
<accession>A0A5M6BR78</accession>
<dbReference type="InterPro" id="IPR008333">
    <property type="entry name" value="Cbr1-like_FAD-bd_dom"/>
</dbReference>
<dbReference type="InterPro" id="IPR000971">
    <property type="entry name" value="Globin"/>
</dbReference>
<evidence type="ECO:0000313" key="20">
    <source>
        <dbReference type="EMBL" id="WWD21828.1"/>
    </source>
</evidence>
<dbReference type="Pfam" id="PF00175">
    <property type="entry name" value="NAD_binding_1"/>
    <property type="match status" value="1"/>
</dbReference>
<evidence type="ECO:0000256" key="15">
    <source>
        <dbReference type="ARBA" id="ARBA00049433"/>
    </source>
</evidence>
<feature type="compositionally biased region" description="Polar residues" evidence="17">
    <location>
        <begin position="28"/>
        <end position="45"/>
    </location>
</feature>
<dbReference type="PROSITE" id="PS01033">
    <property type="entry name" value="GLOBIN"/>
    <property type="match status" value="1"/>
</dbReference>
<evidence type="ECO:0000256" key="8">
    <source>
        <dbReference type="ARBA" id="ARBA00022723"/>
    </source>
</evidence>
<dbReference type="Proteomes" id="UP000322225">
    <property type="component" value="Chromosome 12"/>
</dbReference>
<reference evidence="20" key="1">
    <citation type="submission" date="2017-08" db="EMBL/GenBank/DDBJ databases">
        <authorList>
            <person name="Cuomo C."/>
            <person name="Billmyre B."/>
            <person name="Heitman J."/>
        </authorList>
    </citation>
    <scope>NUCLEOTIDE SEQUENCE</scope>
    <source>
        <strain evidence="20">CBS 12478</strain>
    </source>
</reference>
<dbReference type="InterPro" id="IPR017938">
    <property type="entry name" value="Riboflavin_synthase-like_b-brl"/>
</dbReference>
<dbReference type="InterPro" id="IPR001433">
    <property type="entry name" value="OxRdtase_FAD/NAD-bd"/>
</dbReference>
<evidence type="ECO:0000256" key="14">
    <source>
        <dbReference type="ARBA" id="ARBA00048649"/>
    </source>
</evidence>
<comment type="catalytic activity">
    <reaction evidence="14">
        <text>2 nitric oxide + NADH + 2 O2 = 2 nitrate + NAD(+) + H(+)</text>
        <dbReference type="Rhea" id="RHEA:19469"/>
        <dbReference type="ChEBI" id="CHEBI:15378"/>
        <dbReference type="ChEBI" id="CHEBI:15379"/>
        <dbReference type="ChEBI" id="CHEBI:16480"/>
        <dbReference type="ChEBI" id="CHEBI:17632"/>
        <dbReference type="ChEBI" id="CHEBI:57540"/>
        <dbReference type="ChEBI" id="CHEBI:57945"/>
        <dbReference type="EC" id="1.14.12.17"/>
    </reaction>
</comment>
<dbReference type="KEGG" id="ksn:43592361"/>
<dbReference type="Gene3D" id="2.40.30.10">
    <property type="entry name" value="Translation factors"/>
    <property type="match status" value="1"/>
</dbReference>
<dbReference type="FunFam" id="3.40.50.80:FF:000010">
    <property type="entry name" value="Flavohemoprotein"/>
    <property type="match status" value="1"/>
</dbReference>
<dbReference type="EC" id="1.14.12.17" evidence="4"/>
<dbReference type="GO" id="GO:0071500">
    <property type="term" value="P:cellular response to nitrosative stress"/>
    <property type="evidence" value="ECO:0007669"/>
    <property type="project" value="TreeGrafter"/>
</dbReference>
<dbReference type="FunFam" id="2.40.30.10:FF:000034">
    <property type="entry name" value="Flavohemoprotein"/>
    <property type="match status" value="1"/>
</dbReference>
<dbReference type="CDD" id="cd08922">
    <property type="entry name" value="FHb-globin"/>
    <property type="match status" value="1"/>
</dbReference>
<gene>
    <name evidence="20" type="ORF">CI109_106316</name>
</gene>
<keyword evidence="7" id="KW-0285">Flavoprotein</keyword>
<evidence type="ECO:0000256" key="3">
    <source>
        <dbReference type="ARBA" id="ARBA00006401"/>
    </source>
</evidence>
<comment type="cofactor">
    <cofactor evidence="2">
        <name>FAD</name>
        <dbReference type="ChEBI" id="CHEBI:57692"/>
    </cofactor>
</comment>
<evidence type="ECO:0000259" key="18">
    <source>
        <dbReference type="PROSITE" id="PS01033"/>
    </source>
</evidence>
<dbReference type="InterPro" id="IPR009050">
    <property type="entry name" value="Globin-like_sf"/>
</dbReference>
<keyword evidence="12" id="KW-0408">Iron</keyword>
<dbReference type="NCBIfam" id="NF009805">
    <property type="entry name" value="PRK13289.1"/>
    <property type="match status" value="1"/>
</dbReference>
<dbReference type="EMBL" id="CP144062">
    <property type="protein sequence ID" value="WWD21828.1"/>
    <property type="molecule type" value="Genomic_DNA"/>
</dbReference>
<evidence type="ECO:0000256" key="1">
    <source>
        <dbReference type="ARBA" id="ARBA00001970"/>
    </source>
</evidence>
<proteinExistence type="inferred from homology"/>
<dbReference type="InterPro" id="IPR039261">
    <property type="entry name" value="FNR_nucleotide-bd"/>
</dbReference>
<dbReference type="GO" id="GO:0009636">
    <property type="term" value="P:response to toxic substance"/>
    <property type="evidence" value="ECO:0007669"/>
    <property type="project" value="UniProtKB-KW"/>
</dbReference>
<dbReference type="OrthoDB" id="436496at2759"/>
<evidence type="ECO:0000256" key="13">
    <source>
        <dbReference type="ARBA" id="ARBA00023027"/>
    </source>
</evidence>
<dbReference type="GO" id="GO:0008941">
    <property type="term" value="F:nitric oxide dioxygenase NAD(P)H activity"/>
    <property type="evidence" value="ECO:0007669"/>
    <property type="project" value="UniProtKB-EC"/>
</dbReference>
<feature type="region of interest" description="Disordered" evidence="17">
    <location>
        <begin position="20"/>
        <end position="57"/>
    </location>
</feature>
<evidence type="ECO:0000256" key="5">
    <source>
        <dbReference type="ARBA" id="ARBA00022575"/>
    </source>
</evidence>
<evidence type="ECO:0000256" key="4">
    <source>
        <dbReference type="ARBA" id="ARBA00012229"/>
    </source>
</evidence>
<dbReference type="CDD" id="cd06184">
    <property type="entry name" value="flavohem_like_fad_nad_binding"/>
    <property type="match status" value="1"/>
</dbReference>
<dbReference type="AlphaFoldDB" id="A0A5M6BR78"/>
<dbReference type="GO" id="GO:0046872">
    <property type="term" value="F:metal ion binding"/>
    <property type="evidence" value="ECO:0007669"/>
    <property type="project" value="UniProtKB-KW"/>
</dbReference>
<keyword evidence="21" id="KW-1185">Reference proteome</keyword>
<keyword evidence="11" id="KW-0560">Oxidoreductase</keyword>
<reference evidence="20" key="2">
    <citation type="submission" date="2024-01" db="EMBL/GenBank/DDBJ databases">
        <title>Comparative genomics of Cryptococcus and Kwoniella reveals pathogenesis evolution and contrasting modes of karyotype evolution via chromosome fusion or intercentromeric recombination.</title>
        <authorList>
            <person name="Coelho M.A."/>
            <person name="David-Palma M."/>
            <person name="Shea T."/>
            <person name="Bowers K."/>
            <person name="McGinley-Smith S."/>
            <person name="Mohammad A.W."/>
            <person name="Gnirke A."/>
            <person name="Yurkov A.M."/>
            <person name="Nowrousian M."/>
            <person name="Sun S."/>
            <person name="Cuomo C.A."/>
            <person name="Heitman J."/>
        </authorList>
    </citation>
    <scope>NUCLEOTIDE SEQUENCE</scope>
    <source>
        <strain evidence="20">CBS 12478</strain>
    </source>
</reference>
<dbReference type="Gene3D" id="1.10.490.10">
    <property type="entry name" value="Globins"/>
    <property type="match status" value="1"/>
</dbReference>
<evidence type="ECO:0000256" key="7">
    <source>
        <dbReference type="ARBA" id="ARBA00022630"/>
    </source>
</evidence>
<dbReference type="FunFam" id="1.10.490.10:FF:000003">
    <property type="entry name" value="Flavohemoprotein"/>
    <property type="match status" value="1"/>
</dbReference>
<dbReference type="GeneID" id="43592361"/>
<dbReference type="SUPFAM" id="SSF46458">
    <property type="entry name" value="Globin-like"/>
    <property type="match status" value="1"/>
</dbReference>
<evidence type="ECO:0000256" key="9">
    <source>
        <dbReference type="ARBA" id="ARBA00022827"/>
    </source>
</evidence>
<comment type="cofactor">
    <cofactor evidence="1">
        <name>heme b</name>
        <dbReference type="ChEBI" id="CHEBI:60344"/>
    </cofactor>
</comment>
<dbReference type="InterPro" id="IPR017927">
    <property type="entry name" value="FAD-bd_FR_type"/>
</dbReference>
<dbReference type="PANTHER" id="PTHR43396">
    <property type="entry name" value="FLAVOHEMOPROTEIN"/>
    <property type="match status" value="1"/>
</dbReference>
<evidence type="ECO:0000256" key="10">
    <source>
        <dbReference type="ARBA" id="ARBA00022857"/>
    </source>
</evidence>
<sequence length="498" mass="55119">MDVKSTIAFLAAATTWTTTLGRGKPAEEQSNGSTCPVTGQRSEGSSGCPIANMPLPDPGHRCDPKTAGEETKIPDVPPLTEKQREIIKSTAPILAEHGVTITTHFYKNMIRAHPELRDVFSETSQRLGHQPRALAAAVYAYACNINDLSPILPVVERIAHKHTSLHIVAEQYGIVGKHLIQAIVDILGDAVTPEIGDAWYNGYWNLAKVFINRERELYDQAVQSGGWEGWRQFKVDKRVKESDVVTSFYLKPADGSKAPLPSYHPGQYLAVSVQIPALGYKQARQYSLSDKSNGEYFRISVKREDGVPVPTKDSPQVPDHPGWMSNLLHNELQEGSLIDVATPYGDFFFEPSAQEPDAPLVLLSAGVGQTALLSILNSQLDKPNKPISYITVARNEKVHAFGDYIRHVVDEHPNVLYKVFYSSPSAAAVQGKQYDYQGRMHLTQVRDYLHLGNNSAQYYLCGPEEFMVNKLQELKTFGVNEERIHIELFAAGSLPATA</sequence>
<name>A0A5M6BR78_9TREE</name>
<dbReference type="SUPFAM" id="SSF63380">
    <property type="entry name" value="Riboflavin synthase domain-like"/>
    <property type="match status" value="1"/>
</dbReference>
<dbReference type="SUPFAM" id="SSF52343">
    <property type="entry name" value="Ferredoxin reductase-like, C-terminal NADP-linked domain"/>
    <property type="match status" value="1"/>
</dbReference>
<comment type="similarity">
    <text evidence="3">In the C-terminal section; belongs to the flavoprotein pyridine nucleotide cytochrome reductase family.</text>
</comment>
<keyword evidence="10" id="KW-0521">NADP</keyword>
<protein>
    <recommendedName>
        <fullName evidence="4">nitric oxide dioxygenase</fullName>
        <ecNumber evidence="4">1.14.12.17</ecNumber>
    </recommendedName>
</protein>
<evidence type="ECO:0000256" key="16">
    <source>
        <dbReference type="ARBA" id="ARBA00056398"/>
    </source>
</evidence>
<keyword evidence="9" id="KW-0274">FAD</keyword>
<evidence type="ECO:0000256" key="11">
    <source>
        <dbReference type="ARBA" id="ARBA00023002"/>
    </source>
</evidence>
<dbReference type="GO" id="GO:0046210">
    <property type="term" value="P:nitric oxide catabolic process"/>
    <property type="evidence" value="ECO:0007669"/>
    <property type="project" value="TreeGrafter"/>
</dbReference>
<dbReference type="GO" id="GO:0019825">
    <property type="term" value="F:oxygen binding"/>
    <property type="evidence" value="ECO:0007669"/>
    <property type="project" value="InterPro"/>
</dbReference>
<dbReference type="Gene3D" id="3.40.50.80">
    <property type="entry name" value="Nucleotide-binding domain of ferredoxin-NADP reductase (FNR) module"/>
    <property type="match status" value="1"/>
</dbReference>
<keyword evidence="13" id="KW-0520">NAD</keyword>
<dbReference type="RefSeq" id="XP_031857510.1">
    <property type="nucleotide sequence ID" value="XM_032008189.1"/>
</dbReference>
<dbReference type="PANTHER" id="PTHR43396:SF3">
    <property type="entry name" value="FLAVOHEMOPROTEIN"/>
    <property type="match status" value="1"/>
</dbReference>
<dbReference type="Pfam" id="PF00042">
    <property type="entry name" value="Globin"/>
    <property type="match status" value="1"/>
</dbReference>
<evidence type="ECO:0000256" key="6">
    <source>
        <dbReference type="ARBA" id="ARBA00022617"/>
    </source>
</evidence>
<comment type="function">
    <text evidence="16">In the presence of oxygen and NADH, it has NADH oxidase activity, which leads to the generation of superoxide and H(2)O(2). Under anaerobic conditions, it also exhibits nitric oxide reductase and FAD reductase activities. However, all these reactions are much lower than NOD activity.</text>
</comment>
<evidence type="ECO:0000256" key="2">
    <source>
        <dbReference type="ARBA" id="ARBA00001974"/>
    </source>
</evidence>
<evidence type="ECO:0000256" key="17">
    <source>
        <dbReference type="SAM" id="MobiDB-lite"/>
    </source>
</evidence>
<dbReference type="Pfam" id="PF00970">
    <property type="entry name" value="FAD_binding_6"/>
    <property type="match status" value="1"/>
</dbReference>
<feature type="domain" description="FAD-binding FR-type" evidence="19">
    <location>
        <begin position="228"/>
        <end position="350"/>
    </location>
</feature>
<dbReference type="InterPro" id="IPR012292">
    <property type="entry name" value="Globin/Proto"/>
</dbReference>
<keyword evidence="6" id="KW-0349">Heme</keyword>